<feature type="transmembrane region" description="Helical" evidence="1">
    <location>
        <begin position="135"/>
        <end position="155"/>
    </location>
</feature>
<feature type="transmembrane region" description="Helical" evidence="1">
    <location>
        <begin position="20"/>
        <end position="38"/>
    </location>
</feature>
<evidence type="ECO:0000313" key="2">
    <source>
        <dbReference type="EMBL" id="MCG2614080.1"/>
    </source>
</evidence>
<protein>
    <recommendedName>
        <fullName evidence="4">Cytochrome B</fullName>
    </recommendedName>
</protein>
<comment type="caution">
    <text evidence="2">The sequence shown here is derived from an EMBL/GenBank/DDBJ whole genome shotgun (WGS) entry which is preliminary data.</text>
</comment>
<evidence type="ECO:0000313" key="3">
    <source>
        <dbReference type="Proteomes" id="UP001165367"/>
    </source>
</evidence>
<evidence type="ECO:0000256" key="1">
    <source>
        <dbReference type="SAM" id="Phobius"/>
    </source>
</evidence>
<keyword evidence="1" id="KW-1133">Transmembrane helix</keyword>
<name>A0ABS9KP45_9BACT</name>
<dbReference type="RefSeq" id="WP_237870143.1">
    <property type="nucleotide sequence ID" value="NZ_JAKLTR010000003.1"/>
</dbReference>
<dbReference type="EMBL" id="JAKLTR010000003">
    <property type="protein sequence ID" value="MCG2614080.1"/>
    <property type="molecule type" value="Genomic_DNA"/>
</dbReference>
<keyword evidence="1" id="KW-0472">Membrane</keyword>
<gene>
    <name evidence="2" type="ORF">LZZ85_07295</name>
</gene>
<organism evidence="2 3">
    <name type="scientific">Terrimonas ginsenosidimutans</name>
    <dbReference type="NCBI Taxonomy" id="2908004"/>
    <lineage>
        <taxon>Bacteria</taxon>
        <taxon>Pseudomonadati</taxon>
        <taxon>Bacteroidota</taxon>
        <taxon>Chitinophagia</taxon>
        <taxon>Chitinophagales</taxon>
        <taxon>Chitinophagaceae</taxon>
        <taxon>Terrimonas</taxon>
    </lineage>
</organism>
<sequence length="165" mass="19021">MFSILLLCTDRKDMYQTLTFYHSFFRWLVLASLVLAIYRGCAGLIKNAAFSRSDNLVRHWTATIAHIQLMIGITLYAQSPVIKYFWNNKSAALKNLDTTFFALIHLILMLTAIVLITIGSALAKRRTADKEKFRTMLTWFAFALLIILAAIPWPFSPLANRPYWR</sequence>
<feature type="transmembrane region" description="Helical" evidence="1">
    <location>
        <begin position="59"/>
        <end position="79"/>
    </location>
</feature>
<reference evidence="2" key="1">
    <citation type="submission" date="2022-01" db="EMBL/GenBank/DDBJ databases">
        <authorList>
            <person name="Jo J.-H."/>
            <person name="Im W.-T."/>
        </authorList>
    </citation>
    <scope>NUCLEOTIDE SEQUENCE</scope>
    <source>
        <strain evidence="2">NA20</strain>
    </source>
</reference>
<keyword evidence="1" id="KW-0812">Transmembrane</keyword>
<accession>A0ABS9KP45</accession>
<evidence type="ECO:0008006" key="4">
    <source>
        <dbReference type="Google" id="ProtNLM"/>
    </source>
</evidence>
<dbReference type="Proteomes" id="UP001165367">
    <property type="component" value="Unassembled WGS sequence"/>
</dbReference>
<feature type="transmembrane region" description="Helical" evidence="1">
    <location>
        <begin position="99"/>
        <end position="123"/>
    </location>
</feature>
<keyword evidence="3" id="KW-1185">Reference proteome</keyword>
<proteinExistence type="predicted"/>